<accession>A0AAU0UND9</accession>
<dbReference type="EMBL" id="CP121694">
    <property type="protein sequence ID" value="WRO21364.1"/>
    <property type="molecule type" value="Genomic_DNA"/>
</dbReference>
<reference evidence="2 3" key="1">
    <citation type="submission" date="2023-04" db="EMBL/GenBank/DDBJ databases">
        <authorList>
            <person name="Hsu D."/>
        </authorList>
    </citation>
    <scope>NUCLEOTIDE SEQUENCE [LARGE SCALE GENOMIC DNA]</scope>
    <source>
        <strain evidence="2 3">MK1</strain>
    </source>
</reference>
<dbReference type="GO" id="GO:0016787">
    <property type="term" value="F:hydrolase activity"/>
    <property type="evidence" value="ECO:0007669"/>
    <property type="project" value="UniProtKB-KW"/>
</dbReference>
<organism evidence="2 3">
    <name type="scientific">Metallumcola ferriviriculae</name>
    <dbReference type="NCBI Taxonomy" id="3039180"/>
    <lineage>
        <taxon>Bacteria</taxon>
        <taxon>Bacillati</taxon>
        <taxon>Bacillota</taxon>
        <taxon>Clostridia</taxon>
        <taxon>Neomoorellales</taxon>
        <taxon>Desulfitibacteraceae</taxon>
        <taxon>Metallumcola</taxon>
    </lineage>
</organism>
<feature type="domain" description="Serine aminopeptidase S33" evidence="1">
    <location>
        <begin position="26"/>
        <end position="292"/>
    </location>
</feature>
<evidence type="ECO:0000313" key="3">
    <source>
        <dbReference type="Proteomes" id="UP001329915"/>
    </source>
</evidence>
<protein>
    <submittedName>
        <fullName evidence="2">Alpha/beta hydrolase</fullName>
    </submittedName>
</protein>
<dbReference type="KEGG" id="dbc:MFMK1_001172"/>
<dbReference type="InterPro" id="IPR022742">
    <property type="entry name" value="Hydrolase_4"/>
</dbReference>
<dbReference type="Proteomes" id="UP001329915">
    <property type="component" value="Chromosome"/>
</dbReference>
<dbReference type="RefSeq" id="WP_366924208.1">
    <property type="nucleotide sequence ID" value="NZ_CP121694.1"/>
</dbReference>
<proteinExistence type="predicted"/>
<name>A0AAU0UND9_9FIRM</name>
<dbReference type="AlphaFoldDB" id="A0AAU0UND9"/>
<dbReference type="PANTHER" id="PTHR11614">
    <property type="entry name" value="PHOSPHOLIPASE-RELATED"/>
    <property type="match status" value="1"/>
</dbReference>
<dbReference type="Gene3D" id="3.40.50.1820">
    <property type="entry name" value="alpha/beta hydrolase"/>
    <property type="match status" value="1"/>
</dbReference>
<evidence type="ECO:0000259" key="1">
    <source>
        <dbReference type="Pfam" id="PF12146"/>
    </source>
</evidence>
<dbReference type="InterPro" id="IPR051044">
    <property type="entry name" value="MAG_DAG_Lipase"/>
</dbReference>
<dbReference type="SUPFAM" id="SSF53474">
    <property type="entry name" value="alpha/beta-Hydrolases"/>
    <property type="match status" value="1"/>
</dbReference>
<sequence length="309" mass="35843">MKEKTFTFHDKEDVEIFVYKWMSDKPIKGIVQVAHGMAETASRYRYFAEELTKQGFLVYANDHRGHGNTAKEHDNLGYCGEDGFNKMVENLYDLNQIISKEQPHCPLFLFGHSMGSFLVQKYIFTYPTDQLAGVILSGSNGKKAPLLLNVAEMIAKRRLKKLGPKHRDEFLNSLMFSDFNKKFRPNKTPFDWLSRNDEEVQKYANNPQCGFVSSTGYFYDLLRALKGLHTYQNMSQIRKELPIYIFSGDKDPVGNFGKGIKNLVSSYHRHGLQDVTYKLYPEGRHEMLNETNKDEVIEDTLAWLRKYCE</sequence>
<evidence type="ECO:0000313" key="2">
    <source>
        <dbReference type="EMBL" id="WRO21364.1"/>
    </source>
</evidence>
<keyword evidence="3" id="KW-1185">Reference proteome</keyword>
<keyword evidence="2" id="KW-0378">Hydrolase</keyword>
<gene>
    <name evidence="2" type="ORF">MFMK1_001172</name>
</gene>
<dbReference type="Pfam" id="PF12146">
    <property type="entry name" value="Hydrolase_4"/>
    <property type="match status" value="1"/>
</dbReference>
<dbReference type="InterPro" id="IPR029058">
    <property type="entry name" value="AB_hydrolase_fold"/>
</dbReference>